<dbReference type="InterPro" id="IPR050557">
    <property type="entry name" value="RTX_toxin/Mannuronan_C5-epim"/>
</dbReference>
<evidence type="ECO:0000256" key="2">
    <source>
        <dbReference type="ARBA" id="ARBA00022525"/>
    </source>
</evidence>
<evidence type="ECO:0000256" key="1">
    <source>
        <dbReference type="ARBA" id="ARBA00004613"/>
    </source>
</evidence>
<accession>A0A0S3PVT2</accession>
<dbReference type="Pfam" id="PF00353">
    <property type="entry name" value="HemolysinCabind"/>
    <property type="match status" value="9"/>
</dbReference>
<dbReference type="EMBL" id="AP014946">
    <property type="protein sequence ID" value="BAT60057.1"/>
    <property type="molecule type" value="Genomic_DNA"/>
</dbReference>
<keyword evidence="5" id="KW-1185">Reference proteome</keyword>
<evidence type="ECO:0000313" key="4">
    <source>
        <dbReference type="EMBL" id="BAT60057.1"/>
    </source>
</evidence>
<evidence type="ECO:0000313" key="5">
    <source>
        <dbReference type="Proteomes" id="UP000236884"/>
    </source>
</evidence>
<keyword evidence="2" id="KW-0964">Secreted</keyword>
<dbReference type="Proteomes" id="UP000236884">
    <property type="component" value="Chromosome"/>
</dbReference>
<dbReference type="RefSeq" id="WP_130364448.1">
    <property type="nucleotide sequence ID" value="NZ_AP014946.1"/>
</dbReference>
<dbReference type="SUPFAM" id="SSF51120">
    <property type="entry name" value="beta-Roll"/>
    <property type="match status" value="3"/>
</dbReference>
<sequence length="1456" mass="150920">MTSSIYFDGNAVQYALEAGGTRLLDRYLAAATTSGSKVFITDVVKAEIASGPKAAEFAEWFHANEAAGNIAEAKTQANQTWIEATKSGAKLANMGEISIMERMVADAKAGSTSYVFSDDARWFDKAQNTKPLSAAGIDVSKAWFTNGEMLNTLLRGGEITLGEFYEYRDLFRENAAPYVERGGSYSASLDGRFATDADIPKILNPELGTTSLKFLGPLSKLGSALIFLDIVTSSAKAAGEVDRGDTTAATITMDELAARLGFGFAGANAGAVALGGLCSLFLPGGGTVACGVVGGVLGGIGGAMAGEDFVHRIWANVLGTPETQQSSGTTSPTTRVTVNADANSTLAQLARTMNEAGFAPAQVDAVVGMVQDKLFEMSKTNPNATAMDAYNALISSVDRPADQSGALRFRIDANGDGAPDTDVTLNGSENGGLSLESRRQDAASGGYIEREVDVDSDGAIKSEIRELDAYGDLKMSMSEELLSNGQKRDTTRYDDEDVEIEEIDDDVSELSYHGQTLSGAVIGATFGSSLGAALGGNSIVGKIAAGTLIGAIGHHIGASFQNQSIASEANIDVAFSKAMDGFGATVAGIGLGQVSSYLMAELAEELGLSGFEGKLFTSMGTTITQQLVTNIATGSPIGTGFDPATLFTSLSGAVGGILGSQLAAQVVMPDSELSQISGSVSGAIGAYIGSVLIPIPGLGALVGSFLGNLVGTLFGNWLSDPPYVSLNVVINAQTGLYQQGQITTEDGGKPDLFKQISQAQIDVINALIETTGGRADYATSHSLTFVQNDKHYWLYEIDGPIVARTRSYTPDNYIVPHKVFDLNKPKSGNDLTPMYNIGLMELLHSIEIVGGDPIIAHAFENSTASTAAAFAVDLQIAKDYRLYVDNKAVINALMAAEPDSAFTAGWALTLLRARELGLVEVANYEASVLSRDALVGSDGDDVVIATVGDDRIYAKGGNDRVEAGDGNDTVWGGTGSDELLGQGDNDMLYGEAGDDRLFGGAGGDKLFGDDGVDMLHGDDGNDRLAGGAGDDNLYGGAGNDVLYGDDGTDELLGESDNDTLVGGAGDDRLYGGTGDDTLQGDDGADILVGDDGNDRLSGGNGDDRLYGRDGNDLIYGDDGNDEVNGEDGDDTLIGGVGDDKLYGGRGNDTLYADSGNDLVYGEDGDDHISGGDGIDLLDGGYGSDIFSISVESGLTAQGSSSIGLSYNVQRSVSVTGLGVVGDTIWGGSGNDTIVLDRKGMAGVLLDTQNDSNNLAGVEAIYGSDGNDVIITPFWYRNDASWMKVEGGAGNDTIGTGGLDDEVDGGDGDDLISSQSGNDVLRGGTGNDFLDGGDGDDILIGGAGANTLTGGWGADLFKITETGSFNTITDFQPWTDKIVLSGSAFRRLGSALDASEFRVGTTAADSDDFVVYNQDTGELFYDEDGVGIDSAALIAKVSAGTSLSFTDLRLEDPWISL</sequence>
<dbReference type="PANTHER" id="PTHR38340">
    <property type="entry name" value="S-LAYER PROTEIN"/>
    <property type="match status" value="1"/>
</dbReference>
<dbReference type="PRINTS" id="PR00313">
    <property type="entry name" value="CABNDNGRPT"/>
</dbReference>
<dbReference type="InterPro" id="IPR018511">
    <property type="entry name" value="Hemolysin-typ_Ca-bd_CS"/>
</dbReference>
<feature type="region of interest" description="Disordered" evidence="3">
    <location>
        <begin position="1060"/>
        <end position="1109"/>
    </location>
</feature>
<gene>
    <name evidence="4" type="primary">cya_6</name>
    <name evidence="4" type="ORF">GJW-30_1_02592</name>
</gene>
<reference evidence="4 5" key="1">
    <citation type="submission" date="2015-08" db="EMBL/GenBank/DDBJ databases">
        <title>Investigation of the bacterial diversity of lava forest soil.</title>
        <authorList>
            <person name="Lee J.S."/>
        </authorList>
    </citation>
    <scope>NUCLEOTIDE SEQUENCE [LARGE SCALE GENOMIC DNA]</scope>
    <source>
        <strain evidence="4 5">GJW-30</strain>
    </source>
</reference>
<dbReference type="PROSITE" id="PS00330">
    <property type="entry name" value="HEMOLYSIN_CALCIUM"/>
    <property type="match status" value="3"/>
</dbReference>
<dbReference type="PANTHER" id="PTHR38340:SF1">
    <property type="entry name" value="S-LAYER PROTEIN"/>
    <property type="match status" value="1"/>
</dbReference>
<organism evidence="4 5">
    <name type="scientific">Variibacter gotjawalensis</name>
    <dbReference type="NCBI Taxonomy" id="1333996"/>
    <lineage>
        <taxon>Bacteria</taxon>
        <taxon>Pseudomonadati</taxon>
        <taxon>Pseudomonadota</taxon>
        <taxon>Alphaproteobacteria</taxon>
        <taxon>Hyphomicrobiales</taxon>
        <taxon>Nitrobacteraceae</taxon>
        <taxon>Variibacter</taxon>
    </lineage>
</organism>
<dbReference type="InterPro" id="IPR011049">
    <property type="entry name" value="Serralysin-like_metalloprot_C"/>
</dbReference>
<dbReference type="OrthoDB" id="419320at2"/>
<proteinExistence type="predicted"/>
<dbReference type="GO" id="GO:0005509">
    <property type="term" value="F:calcium ion binding"/>
    <property type="evidence" value="ECO:0007669"/>
    <property type="project" value="InterPro"/>
</dbReference>
<dbReference type="KEGG" id="vgo:GJW-30_1_02592"/>
<name>A0A0S3PVT2_9BRAD</name>
<evidence type="ECO:0000256" key="3">
    <source>
        <dbReference type="SAM" id="MobiDB-lite"/>
    </source>
</evidence>
<protein>
    <submittedName>
        <fullName evidence="4">Bifunctional hemolysin/adenylate cyclase</fullName>
    </submittedName>
</protein>
<dbReference type="InterPro" id="IPR001343">
    <property type="entry name" value="Hemolysn_Ca-bd"/>
</dbReference>
<dbReference type="Gene3D" id="2.150.10.10">
    <property type="entry name" value="Serralysin-like metalloprotease, C-terminal"/>
    <property type="match status" value="5"/>
</dbReference>
<comment type="subcellular location">
    <subcellularLocation>
        <location evidence="1">Secreted</location>
    </subcellularLocation>
</comment>
<dbReference type="GO" id="GO:0005576">
    <property type="term" value="C:extracellular region"/>
    <property type="evidence" value="ECO:0007669"/>
    <property type="project" value="UniProtKB-SubCell"/>
</dbReference>